<accession>A0A3N6X7Y5</accession>
<evidence type="ECO:0000313" key="3">
    <source>
        <dbReference type="Proteomes" id="UP000275225"/>
    </source>
</evidence>
<feature type="compositionally biased region" description="Low complexity" evidence="1">
    <location>
        <begin position="14"/>
        <end position="28"/>
    </location>
</feature>
<reference evidence="2 3" key="1">
    <citation type="submission" date="2018-11" db="EMBL/GenBank/DDBJ databases">
        <authorList>
            <person name="Li F."/>
        </authorList>
    </citation>
    <scope>NUCLEOTIDE SEQUENCE [LARGE SCALE GENOMIC DNA]</scope>
    <source>
        <strain evidence="2 3">YS17T</strain>
    </source>
</reference>
<feature type="region of interest" description="Disordered" evidence="1">
    <location>
        <begin position="75"/>
        <end position="124"/>
    </location>
</feature>
<dbReference type="Proteomes" id="UP000275225">
    <property type="component" value="Unassembled WGS sequence"/>
</dbReference>
<feature type="region of interest" description="Disordered" evidence="1">
    <location>
        <begin position="1"/>
        <end position="28"/>
    </location>
</feature>
<keyword evidence="3" id="KW-1185">Reference proteome</keyword>
<dbReference type="AlphaFoldDB" id="A0A3N6X7Y5"/>
<sequence>MERRSSRRSRSGRLRPGVTQTVNGQTNTTDVRFGVLVAAAAPSPKGDLPATGAGVLLPLVLGGVALTAAGTAVAVRRRGRDEAPIARRPGSSLTSRPRSAGSVASMRTGSRPGSPTRRREQWGG</sequence>
<dbReference type="EMBL" id="RQJX01000002">
    <property type="protein sequence ID" value="RQN09763.1"/>
    <property type="molecule type" value="Genomic_DNA"/>
</dbReference>
<comment type="caution">
    <text evidence="2">The sequence shown here is derived from an EMBL/GenBank/DDBJ whole genome shotgun (WGS) entry which is preliminary data.</text>
</comment>
<feature type="compositionally biased region" description="Basic residues" evidence="1">
    <location>
        <begin position="1"/>
        <end position="13"/>
    </location>
</feature>
<evidence type="ECO:0000256" key="1">
    <source>
        <dbReference type="SAM" id="MobiDB-lite"/>
    </source>
</evidence>
<evidence type="ECO:0000313" key="2">
    <source>
        <dbReference type="EMBL" id="RQN09763.1"/>
    </source>
</evidence>
<dbReference type="NCBIfam" id="TIGR01167">
    <property type="entry name" value="LPXTG_anchor"/>
    <property type="match status" value="1"/>
</dbReference>
<name>A0A3N6X7Y5_9ACTN</name>
<organism evidence="2 3">
    <name type="scientific">Aeromicrobium camelliae</name>
    <dbReference type="NCBI Taxonomy" id="1538144"/>
    <lineage>
        <taxon>Bacteria</taxon>
        <taxon>Bacillati</taxon>
        <taxon>Actinomycetota</taxon>
        <taxon>Actinomycetes</taxon>
        <taxon>Propionibacteriales</taxon>
        <taxon>Nocardioidaceae</taxon>
        <taxon>Aeromicrobium</taxon>
    </lineage>
</organism>
<proteinExistence type="predicted"/>
<protein>
    <submittedName>
        <fullName evidence="2">LPXTG cell wall anchor domain-containing protein</fullName>
    </submittedName>
</protein>
<gene>
    <name evidence="2" type="ORF">EHW97_02685</name>
</gene>